<dbReference type="GO" id="GO:0005829">
    <property type="term" value="C:cytosol"/>
    <property type="evidence" value="ECO:0007669"/>
    <property type="project" value="TreeGrafter"/>
</dbReference>
<evidence type="ECO:0000256" key="2">
    <source>
        <dbReference type="ARBA" id="ARBA00023012"/>
    </source>
</evidence>
<sequence>MSSKRLLIIEDEAKIAQLLKDYFVLDGYDVSLLFDGADAVEIIRAMQPDCVILDLMLPVKDGLTICKEVRQFSEVPIIMVTARVDEIDRLLGLELGADDYVCKPFLPREVVARVKTILRRVNRAVTQVNDHNQLSYRDLTLQLDQYLCRVDGQAIDLTPVEFRLLQTLVKQPGRVFSRDALMSSCYQDDRVVSDRTIDSHIKNLRKKMVAVKSGCDYIHSIYGVGYKLD</sequence>
<dbReference type="Gene3D" id="1.10.10.10">
    <property type="entry name" value="Winged helix-like DNA-binding domain superfamily/Winged helix DNA-binding domain"/>
    <property type="match status" value="1"/>
</dbReference>
<dbReference type="KEGG" id="fes:HER31_12260"/>
<dbReference type="PANTHER" id="PTHR48111">
    <property type="entry name" value="REGULATOR OF RPOS"/>
    <property type="match status" value="1"/>
</dbReference>
<feature type="DNA-binding region" description="OmpR/PhoB-type" evidence="7">
    <location>
        <begin position="131"/>
        <end position="229"/>
    </location>
</feature>
<dbReference type="Gene3D" id="6.10.250.690">
    <property type="match status" value="1"/>
</dbReference>
<evidence type="ECO:0000256" key="1">
    <source>
        <dbReference type="ARBA" id="ARBA00022553"/>
    </source>
</evidence>
<dbReference type="InterPro" id="IPR001789">
    <property type="entry name" value="Sig_transdc_resp-reg_receiver"/>
</dbReference>
<dbReference type="Pfam" id="PF00486">
    <property type="entry name" value="Trans_reg_C"/>
    <property type="match status" value="1"/>
</dbReference>
<keyword evidence="3" id="KW-0805">Transcription regulation</keyword>
<evidence type="ECO:0000313" key="10">
    <source>
        <dbReference type="EMBL" id="QIZ77599.1"/>
    </source>
</evidence>
<dbReference type="FunFam" id="3.40.50.2300:FF:000001">
    <property type="entry name" value="DNA-binding response regulator PhoB"/>
    <property type="match status" value="1"/>
</dbReference>
<dbReference type="GO" id="GO:0000156">
    <property type="term" value="F:phosphorelay response regulator activity"/>
    <property type="evidence" value="ECO:0007669"/>
    <property type="project" value="TreeGrafter"/>
</dbReference>
<keyword evidence="5" id="KW-0804">Transcription</keyword>
<dbReference type="SMART" id="SM00448">
    <property type="entry name" value="REC"/>
    <property type="match status" value="1"/>
</dbReference>
<dbReference type="Pfam" id="PF00072">
    <property type="entry name" value="Response_reg"/>
    <property type="match status" value="1"/>
</dbReference>
<dbReference type="RefSeq" id="WP_168660858.1">
    <property type="nucleotide sequence ID" value="NZ_CP051180.1"/>
</dbReference>
<evidence type="ECO:0000259" key="8">
    <source>
        <dbReference type="PROSITE" id="PS50110"/>
    </source>
</evidence>
<keyword evidence="11" id="KW-1185">Reference proteome</keyword>
<evidence type="ECO:0000259" key="9">
    <source>
        <dbReference type="PROSITE" id="PS51755"/>
    </source>
</evidence>
<dbReference type="InterPro" id="IPR036388">
    <property type="entry name" value="WH-like_DNA-bd_sf"/>
</dbReference>
<dbReference type="InterPro" id="IPR039420">
    <property type="entry name" value="WalR-like"/>
</dbReference>
<proteinExistence type="predicted"/>
<evidence type="ECO:0000256" key="7">
    <source>
        <dbReference type="PROSITE-ProRule" id="PRU01091"/>
    </source>
</evidence>
<dbReference type="PANTHER" id="PTHR48111:SF59">
    <property type="entry name" value="TRANSCRIPTIONAL REGULATORY PROTEIN BAER"/>
    <property type="match status" value="1"/>
</dbReference>
<dbReference type="SMART" id="SM00862">
    <property type="entry name" value="Trans_reg_C"/>
    <property type="match status" value="1"/>
</dbReference>
<dbReference type="PROSITE" id="PS51755">
    <property type="entry name" value="OMPR_PHOB"/>
    <property type="match status" value="1"/>
</dbReference>
<protein>
    <submittedName>
        <fullName evidence="10">Response regulator</fullName>
    </submittedName>
</protein>
<organism evidence="10 11">
    <name type="scientific">Ferrimonas lipolytica</name>
    <dbReference type="NCBI Taxonomy" id="2724191"/>
    <lineage>
        <taxon>Bacteria</taxon>
        <taxon>Pseudomonadati</taxon>
        <taxon>Pseudomonadota</taxon>
        <taxon>Gammaproteobacteria</taxon>
        <taxon>Alteromonadales</taxon>
        <taxon>Ferrimonadaceae</taxon>
        <taxon>Ferrimonas</taxon>
    </lineage>
</organism>
<evidence type="ECO:0000256" key="6">
    <source>
        <dbReference type="PROSITE-ProRule" id="PRU00169"/>
    </source>
</evidence>
<accession>A0A6H1UG45</accession>
<dbReference type="AlphaFoldDB" id="A0A6H1UG45"/>
<evidence type="ECO:0000256" key="5">
    <source>
        <dbReference type="ARBA" id="ARBA00023163"/>
    </source>
</evidence>
<dbReference type="CDD" id="cd00383">
    <property type="entry name" value="trans_reg_C"/>
    <property type="match status" value="1"/>
</dbReference>
<dbReference type="InterPro" id="IPR011006">
    <property type="entry name" value="CheY-like_superfamily"/>
</dbReference>
<feature type="domain" description="Response regulatory" evidence="8">
    <location>
        <begin position="5"/>
        <end position="118"/>
    </location>
</feature>
<dbReference type="PROSITE" id="PS50110">
    <property type="entry name" value="RESPONSE_REGULATORY"/>
    <property type="match status" value="1"/>
</dbReference>
<keyword evidence="4 7" id="KW-0238">DNA-binding</keyword>
<evidence type="ECO:0000256" key="3">
    <source>
        <dbReference type="ARBA" id="ARBA00023015"/>
    </source>
</evidence>
<keyword evidence="1 6" id="KW-0597">Phosphoprotein</keyword>
<dbReference type="SUPFAM" id="SSF52172">
    <property type="entry name" value="CheY-like"/>
    <property type="match status" value="1"/>
</dbReference>
<feature type="domain" description="OmpR/PhoB-type" evidence="9">
    <location>
        <begin position="131"/>
        <end position="229"/>
    </location>
</feature>
<dbReference type="GO" id="GO:0006355">
    <property type="term" value="P:regulation of DNA-templated transcription"/>
    <property type="evidence" value="ECO:0007669"/>
    <property type="project" value="InterPro"/>
</dbReference>
<feature type="modified residue" description="4-aspartylphosphate" evidence="6">
    <location>
        <position position="54"/>
    </location>
</feature>
<name>A0A6H1UG45_9GAMM</name>
<dbReference type="Proteomes" id="UP000501602">
    <property type="component" value="Chromosome"/>
</dbReference>
<dbReference type="SUPFAM" id="SSF46894">
    <property type="entry name" value="C-terminal effector domain of the bipartite response regulators"/>
    <property type="match status" value="1"/>
</dbReference>
<dbReference type="EMBL" id="CP051180">
    <property type="protein sequence ID" value="QIZ77599.1"/>
    <property type="molecule type" value="Genomic_DNA"/>
</dbReference>
<dbReference type="InterPro" id="IPR001867">
    <property type="entry name" value="OmpR/PhoB-type_DNA-bd"/>
</dbReference>
<dbReference type="GO" id="GO:0032993">
    <property type="term" value="C:protein-DNA complex"/>
    <property type="evidence" value="ECO:0007669"/>
    <property type="project" value="TreeGrafter"/>
</dbReference>
<evidence type="ECO:0000256" key="4">
    <source>
        <dbReference type="ARBA" id="ARBA00023125"/>
    </source>
</evidence>
<gene>
    <name evidence="10" type="ORF">HER31_12260</name>
</gene>
<evidence type="ECO:0000313" key="11">
    <source>
        <dbReference type="Proteomes" id="UP000501602"/>
    </source>
</evidence>
<dbReference type="GO" id="GO:0000976">
    <property type="term" value="F:transcription cis-regulatory region binding"/>
    <property type="evidence" value="ECO:0007669"/>
    <property type="project" value="TreeGrafter"/>
</dbReference>
<keyword evidence="2" id="KW-0902">Two-component regulatory system</keyword>
<dbReference type="Gene3D" id="3.40.50.2300">
    <property type="match status" value="1"/>
</dbReference>
<dbReference type="InterPro" id="IPR016032">
    <property type="entry name" value="Sig_transdc_resp-reg_C-effctor"/>
</dbReference>
<reference evidence="10 11" key="1">
    <citation type="submission" date="2020-04" db="EMBL/GenBank/DDBJ databases">
        <title>Ferrimonas sp. S7 isolated from sea water.</title>
        <authorList>
            <person name="Bae S.S."/>
            <person name="Baek K."/>
        </authorList>
    </citation>
    <scope>NUCLEOTIDE SEQUENCE [LARGE SCALE GENOMIC DNA]</scope>
    <source>
        <strain evidence="10 11">S7</strain>
    </source>
</reference>